<comment type="function">
    <text evidence="5">Modulates RecA activity.</text>
</comment>
<dbReference type="OrthoDB" id="5421057at2"/>
<sequence>MPVISKITVQKKNKERYNIYIEDVYSFSVDEAVLINFQLRKGTEVTKELLEQVMEEDSIRKGYGLAINFLSYRMRSIKEVSDYLIKKDLELETVQIILKKLIDENYLNDQEFAQAFVQSRVNLSLKGPEIIKRELLEKGVGEVDINNSLRHFSHEQQLEKALSFLMKKYPRTLKTSRAEQDKKIYLLLFSKGFSHEVVQQAFTEFYKEQEEDNSEWEAIKAQGAKALKKYQAFSDWERKQKMKQFLYRKGFSFEMIDKVLEYIENEGE</sequence>
<dbReference type="Gene3D" id="1.10.10.10">
    <property type="entry name" value="Winged helix-like DNA-binding domain superfamily/Winged helix DNA-binding domain"/>
    <property type="match status" value="4"/>
</dbReference>
<dbReference type="InterPro" id="IPR036388">
    <property type="entry name" value="WH-like_DNA-bd_sf"/>
</dbReference>
<dbReference type="GO" id="GO:0005737">
    <property type="term" value="C:cytoplasm"/>
    <property type="evidence" value="ECO:0007669"/>
    <property type="project" value="UniProtKB-SubCell"/>
</dbReference>
<dbReference type="InterPro" id="IPR003783">
    <property type="entry name" value="Regulatory_RecX"/>
</dbReference>
<evidence type="ECO:0000259" key="7">
    <source>
        <dbReference type="Pfam" id="PF21981"/>
    </source>
</evidence>
<dbReference type="InterPro" id="IPR053924">
    <property type="entry name" value="RecX_HTH_2nd"/>
</dbReference>
<evidence type="ECO:0000313" key="9">
    <source>
        <dbReference type="EMBL" id="RXJ00392.1"/>
    </source>
</evidence>
<dbReference type="EMBL" id="QOUX01000039">
    <property type="protein sequence ID" value="RXJ00392.1"/>
    <property type="molecule type" value="Genomic_DNA"/>
</dbReference>
<comment type="caution">
    <text evidence="9">The sequence shown here is derived from an EMBL/GenBank/DDBJ whole genome shotgun (WGS) entry which is preliminary data.</text>
</comment>
<protein>
    <recommendedName>
        <fullName evidence="3 5">Regulatory protein RecX</fullName>
    </recommendedName>
</protein>
<name>A0A4V1LGD6_9BACI</name>
<reference evidence="9 10" key="1">
    <citation type="journal article" date="2019" name="Int. J. Syst. Evol. Microbiol.">
        <title>Anaerobacillus alkaliphilus sp. nov., a novel alkaliphilic and moderately halophilic bacterium.</title>
        <authorList>
            <person name="Borsodi A.K."/>
            <person name="Aszalos J.M."/>
            <person name="Bihari P."/>
            <person name="Nagy I."/>
            <person name="Schumann P."/>
            <person name="Sproer C."/>
            <person name="Kovacs A.L."/>
            <person name="Boka K."/>
            <person name="Dobosy P."/>
            <person name="Ovari M."/>
            <person name="Szili-Kovacs T."/>
            <person name="Toth E."/>
        </authorList>
    </citation>
    <scope>NUCLEOTIDE SEQUENCE [LARGE SCALE GENOMIC DNA]</scope>
    <source>
        <strain evidence="9 10">B16-10</strain>
    </source>
</reference>
<keyword evidence="10" id="KW-1185">Reference proteome</keyword>
<dbReference type="AlphaFoldDB" id="A0A4V1LGD6"/>
<evidence type="ECO:0000259" key="8">
    <source>
        <dbReference type="Pfam" id="PF21982"/>
    </source>
</evidence>
<dbReference type="NCBIfam" id="NF010733">
    <property type="entry name" value="PRK14135.1"/>
    <property type="match status" value="1"/>
</dbReference>
<feature type="domain" description="RecX third three-helical" evidence="7">
    <location>
        <begin position="155"/>
        <end position="201"/>
    </location>
</feature>
<evidence type="ECO:0000256" key="1">
    <source>
        <dbReference type="ARBA" id="ARBA00004496"/>
    </source>
</evidence>
<feature type="domain" description="RecX second three-helical" evidence="6">
    <location>
        <begin position="108"/>
        <end position="147"/>
    </location>
</feature>
<evidence type="ECO:0000256" key="3">
    <source>
        <dbReference type="ARBA" id="ARBA00018111"/>
    </source>
</evidence>
<comment type="similarity">
    <text evidence="2 5">Belongs to the RecX family.</text>
</comment>
<evidence type="ECO:0000313" key="10">
    <source>
        <dbReference type="Proteomes" id="UP000290649"/>
    </source>
</evidence>
<dbReference type="GO" id="GO:0006282">
    <property type="term" value="P:regulation of DNA repair"/>
    <property type="evidence" value="ECO:0007669"/>
    <property type="project" value="UniProtKB-UniRule"/>
</dbReference>
<evidence type="ECO:0000256" key="5">
    <source>
        <dbReference type="HAMAP-Rule" id="MF_01114"/>
    </source>
</evidence>
<dbReference type="PANTHER" id="PTHR33602">
    <property type="entry name" value="REGULATORY PROTEIN RECX FAMILY PROTEIN"/>
    <property type="match status" value="1"/>
</dbReference>
<dbReference type="InterPro" id="IPR053926">
    <property type="entry name" value="RecX_HTH_1st"/>
</dbReference>
<dbReference type="Pfam" id="PF21982">
    <property type="entry name" value="RecX_HTH1"/>
    <property type="match status" value="1"/>
</dbReference>
<dbReference type="PANTHER" id="PTHR33602:SF1">
    <property type="entry name" value="REGULATORY PROTEIN RECX FAMILY PROTEIN"/>
    <property type="match status" value="1"/>
</dbReference>
<comment type="subcellular location">
    <subcellularLocation>
        <location evidence="1 5">Cytoplasm</location>
    </subcellularLocation>
</comment>
<keyword evidence="4 5" id="KW-0963">Cytoplasm</keyword>
<feature type="domain" description="RecX first three-helical" evidence="8">
    <location>
        <begin position="63"/>
        <end position="101"/>
    </location>
</feature>
<dbReference type="RefSeq" id="WP_129078609.1">
    <property type="nucleotide sequence ID" value="NZ_QOUX01000039.1"/>
</dbReference>
<evidence type="ECO:0000259" key="6">
    <source>
        <dbReference type="Pfam" id="PF02631"/>
    </source>
</evidence>
<accession>A0A4V1LGD6</accession>
<dbReference type="HAMAP" id="MF_01114">
    <property type="entry name" value="RecX"/>
    <property type="match status" value="1"/>
</dbReference>
<proteinExistence type="inferred from homology"/>
<dbReference type="InterPro" id="IPR053925">
    <property type="entry name" value="RecX_HTH_3rd"/>
</dbReference>
<feature type="domain" description="RecX third three-helical" evidence="7">
    <location>
        <begin position="215"/>
        <end position="260"/>
    </location>
</feature>
<evidence type="ECO:0000256" key="4">
    <source>
        <dbReference type="ARBA" id="ARBA00022490"/>
    </source>
</evidence>
<dbReference type="Pfam" id="PF02631">
    <property type="entry name" value="RecX_HTH2"/>
    <property type="match status" value="1"/>
</dbReference>
<dbReference type="Proteomes" id="UP000290649">
    <property type="component" value="Unassembled WGS sequence"/>
</dbReference>
<gene>
    <name evidence="5 9" type="primary">recX</name>
    <name evidence="9" type="ORF">DS745_12740</name>
</gene>
<organism evidence="9 10">
    <name type="scientific">Anaerobacillus alkaliphilus</name>
    <dbReference type="NCBI Taxonomy" id="1548597"/>
    <lineage>
        <taxon>Bacteria</taxon>
        <taxon>Bacillati</taxon>
        <taxon>Bacillota</taxon>
        <taxon>Bacilli</taxon>
        <taxon>Bacillales</taxon>
        <taxon>Bacillaceae</taxon>
        <taxon>Anaerobacillus</taxon>
    </lineage>
</organism>
<dbReference type="Pfam" id="PF21981">
    <property type="entry name" value="RecX_HTH3"/>
    <property type="match status" value="2"/>
</dbReference>
<evidence type="ECO:0000256" key="2">
    <source>
        <dbReference type="ARBA" id="ARBA00009695"/>
    </source>
</evidence>